<sequence length="943" mass="107523">MSDNQTYEKLQKLMHSYVPEFAYEHGASDPGCVLTDLCGTMMEESRERYGKVIPRHRIQYLNLFEHLLKEPVSASRAYVQFRPVSGYEGKVAIPAGTQVLSPSSEAGDIVFQTEHGMTISDTAPELIVVTDREQDRIIKRNYSEQNPTSFRAFGTEGVNCTVHQLYLCFENLFDWMSGLDLFLQVQAGGEEDQDRLLKFLTGDQVRWSMLETDGEERTFTTVEETDGRIHLLLPDYQPQKAMVGQKEGYYLVLTCLEGVQDLYIRSLSLTFAGENKVPEEVYLNGNEEPAGNFLPFGKPLGLYNECSIDDREVLSRRGAKVSMSFLLNYRIHEEKLELPEMELEYKAIMKKPREQLNVRPAEVLADYVCWEYLSETGWKRLLKDERTGTMFNGSVEGPMTIEFICPEDMAEYDPERRSGRIRLRLLQAENIYRMPAIYKCPVMAGLSFSYTYEQEMQLPVWAMTRNNFEEKNITEDLRSQGVVNLFYETEHRRRTMYLGFSGSVAGTPLSLYFDIENYGDRPISFQVEYLSSRGFQPVKTADYTDGFSGSGNLLLMIPDDIQKTTKFGYEGYFLRFINYNRENPEHALPVIHGIYPNMARVANVNTVTEEFYLEDEEAAVHIQLSQQNLLKAEVFVREQTEEGEEWIPWRQSSRSVENGRSCQLDMASGELFFRKHQFSGFRLAEEGPHIRVLHSNYSGSVANVPAGAITIPGTAIRYLSEVTNPFPAYGGYDGYTEETAMRLVSGMLRTRNRAVTRKDFAELIAQESYGIRKVKCVNQMNQITIAVLVEEYEKGAHVFSGIKKAIRDRLLRDSALMPSGKSLTLIQPHFIRMNVRVWLEKDSMDQAYDLQQRALAKMTDFINPLKGGVSGQGWEIGELPRASQLTAVLRTGLPGCSITRMVITAQVNGQEYSVTDEFYENLNDPFAMAVNGEHMVYIEVSGC</sequence>
<comment type="caution">
    <text evidence="1">The sequence shown here is derived from an EMBL/GenBank/DDBJ whole genome shotgun (WGS) entry which is preliminary data.</text>
</comment>
<evidence type="ECO:0000313" key="1">
    <source>
        <dbReference type="EMBL" id="MCC2125696.1"/>
    </source>
</evidence>
<dbReference type="Proteomes" id="UP001198220">
    <property type="component" value="Unassembled WGS sequence"/>
</dbReference>
<name>A0AAE3A8U2_9FIRM</name>
<gene>
    <name evidence="1" type="ORF">LKD36_05820</name>
</gene>
<dbReference type="EMBL" id="JAJEPS010000004">
    <property type="protein sequence ID" value="MCC2125696.1"/>
    <property type="molecule type" value="Genomic_DNA"/>
</dbReference>
<reference evidence="1 2" key="1">
    <citation type="submission" date="2021-10" db="EMBL/GenBank/DDBJ databases">
        <title>Anaerobic single-cell dispensing facilitates the cultivation of human gut bacteria.</title>
        <authorList>
            <person name="Afrizal A."/>
        </authorList>
    </citation>
    <scope>NUCLEOTIDE SEQUENCE [LARGE SCALE GENOMIC DNA]</scope>
    <source>
        <strain evidence="1 2">CLA-AA-H276</strain>
    </source>
</reference>
<organism evidence="1 2">
    <name type="scientific">Hominiventricola filiformis</name>
    <dbReference type="NCBI Taxonomy" id="2885352"/>
    <lineage>
        <taxon>Bacteria</taxon>
        <taxon>Bacillati</taxon>
        <taxon>Bacillota</taxon>
        <taxon>Clostridia</taxon>
        <taxon>Lachnospirales</taxon>
        <taxon>Lachnospiraceae</taxon>
        <taxon>Hominiventricola</taxon>
    </lineage>
</organism>
<dbReference type="RefSeq" id="WP_308459049.1">
    <property type="nucleotide sequence ID" value="NZ_JAJEPS010000004.1"/>
</dbReference>
<evidence type="ECO:0008006" key="3">
    <source>
        <dbReference type="Google" id="ProtNLM"/>
    </source>
</evidence>
<proteinExistence type="predicted"/>
<protein>
    <recommendedName>
        <fullName evidence="3">Baseplate protein J-like domain-containing protein</fullName>
    </recommendedName>
</protein>
<keyword evidence="2" id="KW-1185">Reference proteome</keyword>
<dbReference type="AlphaFoldDB" id="A0AAE3A8U2"/>
<accession>A0AAE3A8U2</accession>
<evidence type="ECO:0000313" key="2">
    <source>
        <dbReference type="Proteomes" id="UP001198220"/>
    </source>
</evidence>